<dbReference type="Proteomes" id="UP000475862">
    <property type="component" value="Unassembled WGS sequence"/>
</dbReference>
<sequence>MVNEVYWLSKGNCLEKYMGHDCKIYKFARFFEVKKVKVGWSCRACREWINLAVTKYSMEVQNRYIFQLVMFAISLKPKTFKTYYLFPGPSISSVKMIQFLFKPFIFDVVMVNGVKSIMKLVNQLDVERGLINFTNKYKFKCIILLNFSNPISGYHCFAYDLTFLQIPFVLMVFILSQLIEY</sequence>
<accession>A0A6G0T8G6</accession>
<proteinExistence type="predicted"/>
<keyword evidence="2" id="KW-1185">Reference proteome</keyword>
<protein>
    <submittedName>
        <fullName evidence="1">Uncharacterized protein</fullName>
    </submittedName>
</protein>
<evidence type="ECO:0000313" key="1">
    <source>
        <dbReference type="EMBL" id="KAE9527082.1"/>
    </source>
</evidence>
<reference evidence="1 2" key="1">
    <citation type="submission" date="2019-08" db="EMBL/GenBank/DDBJ databases">
        <title>The genome of the soybean aphid Biotype 1, its phylome, world population structure and adaptation to the North American continent.</title>
        <authorList>
            <person name="Giordano R."/>
            <person name="Donthu R.K."/>
            <person name="Hernandez A.G."/>
            <person name="Wright C.L."/>
            <person name="Zimin A.V."/>
        </authorList>
    </citation>
    <scope>NUCLEOTIDE SEQUENCE [LARGE SCALE GENOMIC DNA]</scope>
    <source>
        <tissue evidence="1">Whole aphids</tissue>
    </source>
</reference>
<evidence type="ECO:0000313" key="2">
    <source>
        <dbReference type="Proteomes" id="UP000475862"/>
    </source>
</evidence>
<name>A0A6G0T8G6_APHGL</name>
<dbReference type="EMBL" id="VYZN01000054">
    <property type="protein sequence ID" value="KAE9527082.1"/>
    <property type="molecule type" value="Genomic_DNA"/>
</dbReference>
<organism evidence="1 2">
    <name type="scientific">Aphis glycines</name>
    <name type="common">Soybean aphid</name>
    <dbReference type="NCBI Taxonomy" id="307491"/>
    <lineage>
        <taxon>Eukaryota</taxon>
        <taxon>Metazoa</taxon>
        <taxon>Ecdysozoa</taxon>
        <taxon>Arthropoda</taxon>
        <taxon>Hexapoda</taxon>
        <taxon>Insecta</taxon>
        <taxon>Pterygota</taxon>
        <taxon>Neoptera</taxon>
        <taxon>Paraneoptera</taxon>
        <taxon>Hemiptera</taxon>
        <taxon>Sternorrhyncha</taxon>
        <taxon>Aphidomorpha</taxon>
        <taxon>Aphidoidea</taxon>
        <taxon>Aphididae</taxon>
        <taxon>Aphidini</taxon>
        <taxon>Aphis</taxon>
        <taxon>Aphis</taxon>
    </lineage>
</organism>
<gene>
    <name evidence="1" type="ORF">AGLY_013730</name>
</gene>
<comment type="caution">
    <text evidence="1">The sequence shown here is derived from an EMBL/GenBank/DDBJ whole genome shotgun (WGS) entry which is preliminary data.</text>
</comment>
<dbReference type="AlphaFoldDB" id="A0A6G0T8G6"/>